<dbReference type="EMBL" id="FMCU01000008">
    <property type="protein sequence ID" value="SCF27828.1"/>
    <property type="molecule type" value="Genomic_DNA"/>
</dbReference>
<dbReference type="PANTHER" id="PTHR43245:SF13">
    <property type="entry name" value="UDP-D-APIOSE_UDP-D-XYLOSE SYNTHASE 2"/>
    <property type="match status" value="1"/>
</dbReference>
<dbReference type="PANTHER" id="PTHR43245">
    <property type="entry name" value="BIFUNCTIONAL POLYMYXIN RESISTANCE PROTEIN ARNA"/>
    <property type="match status" value="1"/>
</dbReference>
<name>A0A1C4Z4C8_9ACTN</name>
<dbReference type="OrthoDB" id="3505012at2"/>
<evidence type="ECO:0000313" key="3">
    <source>
        <dbReference type="Proteomes" id="UP000198797"/>
    </source>
</evidence>
<dbReference type="RefSeq" id="WP_091247187.1">
    <property type="nucleotide sequence ID" value="NZ_FMCU01000008.1"/>
</dbReference>
<feature type="domain" description="NAD-dependent epimerase/dehydratase" evidence="1">
    <location>
        <begin position="10"/>
        <end position="239"/>
    </location>
</feature>
<protein>
    <submittedName>
        <fullName evidence="2">Nucleoside-diphosphate-sugar epimerase</fullName>
    </submittedName>
</protein>
<dbReference type="Gene3D" id="3.40.50.720">
    <property type="entry name" value="NAD(P)-binding Rossmann-like Domain"/>
    <property type="match status" value="1"/>
</dbReference>
<dbReference type="Proteomes" id="UP000198797">
    <property type="component" value="Unassembled WGS sequence"/>
</dbReference>
<evidence type="ECO:0000259" key="1">
    <source>
        <dbReference type="Pfam" id="PF01370"/>
    </source>
</evidence>
<dbReference type="InterPro" id="IPR036291">
    <property type="entry name" value="NAD(P)-bd_dom_sf"/>
</dbReference>
<reference evidence="3" key="1">
    <citation type="submission" date="2016-06" db="EMBL/GenBank/DDBJ databases">
        <authorList>
            <person name="Varghese N."/>
            <person name="Submissions Spin"/>
        </authorList>
    </citation>
    <scope>NUCLEOTIDE SEQUENCE [LARGE SCALE GENOMIC DNA]</scope>
    <source>
        <strain evidence="3">DSM 44100</strain>
    </source>
</reference>
<keyword evidence="3" id="KW-1185">Reference proteome</keyword>
<dbReference type="AlphaFoldDB" id="A0A1C4Z4C8"/>
<evidence type="ECO:0000313" key="2">
    <source>
        <dbReference type="EMBL" id="SCF27828.1"/>
    </source>
</evidence>
<dbReference type="Pfam" id="PF01370">
    <property type="entry name" value="Epimerase"/>
    <property type="match status" value="1"/>
</dbReference>
<dbReference type="InterPro" id="IPR050177">
    <property type="entry name" value="Lipid_A_modif_metabolic_enz"/>
</dbReference>
<dbReference type="InterPro" id="IPR001509">
    <property type="entry name" value="Epimerase_deHydtase"/>
</dbReference>
<proteinExistence type="predicted"/>
<gene>
    <name evidence="2" type="ORF">GA0070216_108141</name>
</gene>
<organism evidence="2 3">
    <name type="scientific">Micromonospora matsumotoense</name>
    <dbReference type="NCBI Taxonomy" id="121616"/>
    <lineage>
        <taxon>Bacteria</taxon>
        <taxon>Bacillati</taxon>
        <taxon>Actinomycetota</taxon>
        <taxon>Actinomycetes</taxon>
        <taxon>Micromonosporales</taxon>
        <taxon>Micromonosporaceae</taxon>
        <taxon>Micromonospora</taxon>
    </lineage>
</organism>
<accession>A0A1C4Z4C8</accession>
<dbReference type="SUPFAM" id="SSF51735">
    <property type="entry name" value="NAD(P)-binding Rossmann-fold domains"/>
    <property type="match status" value="1"/>
</dbReference>
<dbReference type="STRING" id="121616.GA0070216_108141"/>
<sequence>MTVHNPRRTVLVTGAAGFIGRHLVEHLSSRDHTVIGVDLRQAPPRPANAAAGRHIVADLRTTDIRPLLDGVSSVVHLAALPGVRPSWDRFDDYVESNVLVTRRLLEAGAQTGLRRLVIASSSSVYGNQRDGAMNEDQPPAPISPYAVTKLAAEHLALAYAARPASVLTTMALRFFTVYGPRQRPDMLISRIISAVRDGREIRVFGDGSQRRDFVFVKDAVRAVTAAIDAPGPSRVCNVGTGEQISVTGIIALISELMGRPANVRTEPHRAGDVVSTRADTARTAEALGFRASVSLREGLREHIDAVRSESMPVGA</sequence>